<feature type="domain" description="TF-B3" evidence="7">
    <location>
        <begin position="1"/>
        <end position="85"/>
    </location>
</feature>
<dbReference type="GO" id="GO:0003677">
    <property type="term" value="F:DNA binding"/>
    <property type="evidence" value="ECO:0007669"/>
    <property type="project" value="UniProtKB-KW"/>
</dbReference>
<keyword evidence="4" id="KW-0804">Transcription</keyword>
<dbReference type="SUPFAM" id="SSF101936">
    <property type="entry name" value="DNA-binding pseudobarrel domain"/>
    <property type="match status" value="1"/>
</dbReference>
<name>A0A4U6U109_SETVI</name>
<dbReference type="PROSITE" id="PS50863">
    <property type="entry name" value="B3"/>
    <property type="match status" value="1"/>
</dbReference>
<keyword evidence="9" id="KW-1185">Reference proteome</keyword>
<dbReference type="SMART" id="SM01019">
    <property type="entry name" value="B3"/>
    <property type="match status" value="1"/>
</dbReference>
<keyword evidence="3" id="KW-0238">DNA-binding</keyword>
<sequence length="209" mass="24698">MEKMLIPAKFVEQHIPMELLDNRTAIVFGPSGKVYSIKLKMGWAGVFFAGGWSQFLKFHDITEANALLLRYEGNMVFTLKVYGPNGYQREFNHKENRAMDYQHCQILKSSRKHHLLPFRSSKKQHLLPFRSSREHHLLPFRSSRKHHLLPFRSSREHQLLPFGSSRKHNLLPFRSSMTTICQAVMEKRNHKAPQHLGTRHHLRSRHHHR</sequence>
<reference evidence="8" key="1">
    <citation type="submission" date="2019-03" db="EMBL/GenBank/DDBJ databases">
        <title>WGS assembly of Setaria viridis.</title>
        <authorList>
            <person name="Huang P."/>
            <person name="Jenkins J."/>
            <person name="Grimwood J."/>
            <person name="Barry K."/>
            <person name="Healey A."/>
            <person name="Mamidi S."/>
            <person name="Sreedasyam A."/>
            <person name="Shu S."/>
            <person name="Feldman M."/>
            <person name="Wu J."/>
            <person name="Yu Y."/>
            <person name="Chen C."/>
            <person name="Johnson J."/>
            <person name="Rokhsar D."/>
            <person name="Baxter I."/>
            <person name="Schmutz J."/>
            <person name="Brutnell T."/>
            <person name="Kellogg E."/>
        </authorList>
    </citation>
    <scope>NUCLEOTIDE SEQUENCE [LARGE SCALE GENOMIC DNA]</scope>
</reference>
<keyword evidence="5" id="KW-0539">Nucleus</keyword>
<dbReference type="Gramene" id="TKW03727">
    <property type="protein sequence ID" value="TKW03727"/>
    <property type="gene ID" value="SEVIR_7G061100v2"/>
</dbReference>
<dbReference type="CDD" id="cd10017">
    <property type="entry name" value="B3_DNA"/>
    <property type="match status" value="1"/>
</dbReference>
<dbReference type="InterPro" id="IPR015300">
    <property type="entry name" value="DNA-bd_pseudobarrel_sf"/>
</dbReference>
<dbReference type="PANTHER" id="PTHR31674">
    <property type="entry name" value="B3 DOMAIN-CONTAINING PROTEIN REM-LIKE 3-RELATED"/>
    <property type="match status" value="1"/>
</dbReference>
<dbReference type="InterPro" id="IPR003340">
    <property type="entry name" value="B3_DNA-bd"/>
</dbReference>
<evidence type="ECO:0000256" key="5">
    <source>
        <dbReference type="ARBA" id="ARBA00023242"/>
    </source>
</evidence>
<dbReference type="Proteomes" id="UP000298652">
    <property type="component" value="Chromosome 7"/>
</dbReference>
<feature type="region of interest" description="Disordered" evidence="6">
    <location>
        <begin position="188"/>
        <end position="209"/>
    </location>
</feature>
<evidence type="ECO:0000256" key="6">
    <source>
        <dbReference type="SAM" id="MobiDB-lite"/>
    </source>
</evidence>
<protein>
    <recommendedName>
        <fullName evidence="7">TF-B3 domain-containing protein</fullName>
    </recommendedName>
</protein>
<keyword evidence="2" id="KW-0805">Transcription regulation</keyword>
<evidence type="ECO:0000313" key="9">
    <source>
        <dbReference type="Proteomes" id="UP000298652"/>
    </source>
</evidence>
<dbReference type="InterPro" id="IPR039218">
    <property type="entry name" value="REM_fam"/>
</dbReference>
<evidence type="ECO:0000313" key="8">
    <source>
        <dbReference type="EMBL" id="TKW03727.1"/>
    </source>
</evidence>
<dbReference type="Gene3D" id="2.40.330.10">
    <property type="entry name" value="DNA-binding pseudobarrel domain"/>
    <property type="match status" value="1"/>
</dbReference>
<evidence type="ECO:0000256" key="3">
    <source>
        <dbReference type="ARBA" id="ARBA00023125"/>
    </source>
</evidence>
<proteinExistence type="predicted"/>
<dbReference type="PANTHER" id="PTHR31674:SF86">
    <property type="entry name" value="B3 DOMAIN-CONTAINING PROTEIN OS04G0347400-RELATED"/>
    <property type="match status" value="1"/>
</dbReference>
<dbReference type="GO" id="GO:0005634">
    <property type="term" value="C:nucleus"/>
    <property type="evidence" value="ECO:0007669"/>
    <property type="project" value="UniProtKB-SubCell"/>
</dbReference>
<evidence type="ECO:0000256" key="1">
    <source>
        <dbReference type="ARBA" id="ARBA00004123"/>
    </source>
</evidence>
<evidence type="ECO:0000256" key="4">
    <source>
        <dbReference type="ARBA" id="ARBA00023163"/>
    </source>
</evidence>
<evidence type="ECO:0000256" key="2">
    <source>
        <dbReference type="ARBA" id="ARBA00023015"/>
    </source>
</evidence>
<comment type="subcellular location">
    <subcellularLocation>
        <location evidence="1">Nucleus</location>
    </subcellularLocation>
</comment>
<dbReference type="Pfam" id="PF02362">
    <property type="entry name" value="B3"/>
    <property type="match status" value="1"/>
</dbReference>
<accession>A0A4U6U109</accession>
<gene>
    <name evidence="8" type="ORF">SEVIR_7G061100v2</name>
</gene>
<dbReference type="EMBL" id="CM016558">
    <property type="protein sequence ID" value="TKW03727.1"/>
    <property type="molecule type" value="Genomic_DNA"/>
</dbReference>
<organism evidence="8 9">
    <name type="scientific">Setaria viridis</name>
    <name type="common">Green bristlegrass</name>
    <name type="synonym">Setaria italica subsp. viridis</name>
    <dbReference type="NCBI Taxonomy" id="4556"/>
    <lineage>
        <taxon>Eukaryota</taxon>
        <taxon>Viridiplantae</taxon>
        <taxon>Streptophyta</taxon>
        <taxon>Embryophyta</taxon>
        <taxon>Tracheophyta</taxon>
        <taxon>Spermatophyta</taxon>
        <taxon>Magnoliopsida</taxon>
        <taxon>Liliopsida</taxon>
        <taxon>Poales</taxon>
        <taxon>Poaceae</taxon>
        <taxon>PACMAD clade</taxon>
        <taxon>Panicoideae</taxon>
        <taxon>Panicodae</taxon>
        <taxon>Paniceae</taxon>
        <taxon>Cenchrinae</taxon>
        <taxon>Setaria</taxon>
    </lineage>
</organism>
<evidence type="ECO:0000259" key="7">
    <source>
        <dbReference type="PROSITE" id="PS50863"/>
    </source>
</evidence>
<dbReference type="AlphaFoldDB" id="A0A4U6U109"/>